<dbReference type="EMBL" id="JARKIK010000074">
    <property type="protein sequence ID" value="KAK8727781.1"/>
    <property type="molecule type" value="Genomic_DNA"/>
</dbReference>
<feature type="compositionally biased region" description="Basic and acidic residues" evidence="1">
    <location>
        <begin position="215"/>
        <end position="246"/>
    </location>
</feature>
<name>A0AAW0WA67_CHEQU</name>
<feature type="region of interest" description="Disordered" evidence="1">
    <location>
        <begin position="1"/>
        <end position="60"/>
    </location>
</feature>
<feature type="region of interest" description="Disordered" evidence="1">
    <location>
        <begin position="145"/>
        <end position="259"/>
    </location>
</feature>
<dbReference type="PANTHER" id="PTHR15491:SF18">
    <property type="entry name" value="CIZ1 ZINC FINGER PROTEIN, ISOFORM A"/>
    <property type="match status" value="1"/>
</dbReference>
<accession>A0AAW0WA67</accession>
<keyword evidence="4" id="KW-1185">Reference proteome</keyword>
<dbReference type="InterPro" id="IPR013087">
    <property type="entry name" value="Znf_C2H2_type"/>
</dbReference>
<dbReference type="AlphaFoldDB" id="A0AAW0WA67"/>
<organism evidence="3 4">
    <name type="scientific">Cherax quadricarinatus</name>
    <name type="common">Australian red claw crayfish</name>
    <dbReference type="NCBI Taxonomy" id="27406"/>
    <lineage>
        <taxon>Eukaryota</taxon>
        <taxon>Metazoa</taxon>
        <taxon>Ecdysozoa</taxon>
        <taxon>Arthropoda</taxon>
        <taxon>Crustacea</taxon>
        <taxon>Multicrustacea</taxon>
        <taxon>Malacostraca</taxon>
        <taxon>Eumalacostraca</taxon>
        <taxon>Eucarida</taxon>
        <taxon>Decapoda</taxon>
        <taxon>Pleocyemata</taxon>
        <taxon>Astacidea</taxon>
        <taxon>Parastacoidea</taxon>
        <taxon>Parastacidae</taxon>
        <taxon>Cherax</taxon>
    </lineage>
</organism>
<dbReference type="Proteomes" id="UP001445076">
    <property type="component" value="Unassembled WGS sequence"/>
</dbReference>
<feature type="compositionally biased region" description="Acidic residues" evidence="1">
    <location>
        <begin position="730"/>
        <end position="745"/>
    </location>
</feature>
<evidence type="ECO:0000259" key="2">
    <source>
        <dbReference type="SMART" id="SM00355"/>
    </source>
</evidence>
<feature type="compositionally biased region" description="Basic residues" evidence="1">
    <location>
        <begin position="1"/>
        <end position="13"/>
    </location>
</feature>
<protein>
    <recommendedName>
        <fullName evidence="2">C2H2-type domain-containing protein</fullName>
    </recommendedName>
</protein>
<dbReference type="PANTHER" id="PTHR15491">
    <property type="match status" value="1"/>
</dbReference>
<feature type="compositionally biased region" description="Basic residues" evidence="1">
    <location>
        <begin position="504"/>
        <end position="514"/>
    </location>
</feature>
<comment type="caution">
    <text evidence="3">The sequence shown here is derived from an EMBL/GenBank/DDBJ whole genome shotgun (WGS) entry which is preliminary data.</text>
</comment>
<feature type="compositionally biased region" description="Basic and acidic residues" evidence="1">
    <location>
        <begin position="187"/>
        <end position="206"/>
    </location>
</feature>
<evidence type="ECO:0000313" key="4">
    <source>
        <dbReference type="Proteomes" id="UP001445076"/>
    </source>
</evidence>
<evidence type="ECO:0000313" key="3">
    <source>
        <dbReference type="EMBL" id="KAK8727781.1"/>
    </source>
</evidence>
<feature type="domain" description="C2H2-type" evidence="2">
    <location>
        <begin position="391"/>
        <end position="415"/>
    </location>
</feature>
<dbReference type="SMART" id="SM00355">
    <property type="entry name" value="ZnF_C2H2"/>
    <property type="match status" value="2"/>
</dbReference>
<feature type="compositionally biased region" description="Acidic residues" evidence="1">
    <location>
        <begin position="601"/>
        <end position="619"/>
    </location>
</feature>
<feature type="compositionally biased region" description="Acidic residues" evidence="1">
    <location>
        <begin position="640"/>
        <end position="649"/>
    </location>
</feature>
<proteinExistence type="predicted"/>
<sequence length="745" mass="84237">MSSRAHGRGHRGIGARIGYVPRGGGHWTGRGGQRGGRSDYYPSNHGGRSPRPFQRQADPEKLLASLGPDAQLALTTAIINSVLKTSEEKEGRGSFRDNRDLSYRLQRENRREGRGGYYREEMRLRRQYGEPRRYETRWYNEEGRGHQYEREKPSAIPPRYGYGHKNTYPNKRRPSPHGHPGPSFKRQRMERLESEEGENAHHRDAEYMDEGDPEDHERSRDRECHGSVPEDDRGRRDVGRGSKENEGGPSGVQVTIRADGERAVNSDGHVRRVAGRLFVELRCPHCPNQKSITFKEYKLHLVSDHHKSQLNRLARKHSVVLRKIRIQQRQEQKEIEAKWREENGEEFKTAVSRFCSTCKLAFKCLGSNTSEGISYHNRSKLHRMQRHYLHPRCGLCRITFPSRMVYEHHIASINHLRCLQVRTATIDNQGSGRHSDDNNQEEESDDLDLANFMTLDSVGEDDDDVGSEHEEITGGLDAVEAAEKEAATGDDDDDLEPSTIDKKQKGKSKGRGKKGPVDDDDDAQLESDWEKEQPEDEEEGGHKPLGTEYVRRIEAYFCSLCYKIIRADSSLGSRAVQRHCRSLNHLSHYYDHHPAAHQEEDIPSGEEGDGEVDLEEDPDQDKLWEEVDKGLTALQGEIMTEIEGEDATEEQNKDDKVNGTEVEKELEEAEAVAASASSVVAAASGDDQAKDDAKSGKEDAKADRKGEDKSSKLPKDKTVNTSQDSTLDIEAWEEIGDEVGDDFTG</sequence>
<feature type="compositionally biased region" description="Acidic residues" evidence="1">
    <location>
        <begin position="518"/>
        <end position="539"/>
    </location>
</feature>
<feature type="region of interest" description="Disordered" evidence="1">
    <location>
        <begin position="457"/>
        <end position="545"/>
    </location>
</feature>
<evidence type="ECO:0000256" key="1">
    <source>
        <dbReference type="SAM" id="MobiDB-lite"/>
    </source>
</evidence>
<reference evidence="3 4" key="1">
    <citation type="journal article" date="2024" name="BMC Genomics">
        <title>Genome assembly of redclaw crayfish (Cherax quadricarinatus) provides insights into its immune adaptation and hypoxia tolerance.</title>
        <authorList>
            <person name="Liu Z."/>
            <person name="Zheng J."/>
            <person name="Li H."/>
            <person name="Fang K."/>
            <person name="Wang S."/>
            <person name="He J."/>
            <person name="Zhou D."/>
            <person name="Weng S."/>
            <person name="Chi M."/>
            <person name="Gu Z."/>
            <person name="He J."/>
            <person name="Li F."/>
            <person name="Wang M."/>
        </authorList>
    </citation>
    <scope>NUCLEOTIDE SEQUENCE [LARGE SCALE GENOMIC DNA]</scope>
    <source>
        <strain evidence="3">ZL_2023a</strain>
    </source>
</reference>
<feature type="domain" description="C2H2-type" evidence="2">
    <location>
        <begin position="281"/>
        <end position="305"/>
    </location>
</feature>
<feature type="compositionally biased region" description="Basic and acidic residues" evidence="1">
    <location>
        <begin position="687"/>
        <end position="718"/>
    </location>
</feature>
<feature type="compositionally biased region" description="Gly residues" evidence="1">
    <location>
        <begin position="21"/>
        <end position="35"/>
    </location>
</feature>
<feature type="compositionally biased region" description="Basic and acidic residues" evidence="1">
    <location>
        <begin position="620"/>
        <end position="629"/>
    </location>
</feature>
<feature type="compositionally biased region" description="Low complexity" evidence="1">
    <location>
        <begin position="671"/>
        <end position="684"/>
    </location>
</feature>
<feature type="region of interest" description="Disordered" evidence="1">
    <location>
        <begin position="597"/>
        <end position="745"/>
    </location>
</feature>
<feature type="compositionally biased region" description="Basic and acidic residues" evidence="1">
    <location>
        <begin position="650"/>
        <end position="663"/>
    </location>
</feature>
<gene>
    <name evidence="3" type="ORF">OTU49_009453</name>
</gene>
<dbReference type="InterPro" id="IPR026811">
    <property type="entry name" value="CIZ1"/>
</dbReference>